<gene>
    <name evidence="1" type="ORF">HaLaN_03719</name>
</gene>
<dbReference type="Proteomes" id="UP000485058">
    <property type="component" value="Unassembled WGS sequence"/>
</dbReference>
<dbReference type="AlphaFoldDB" id="A0A699YL72"/>
<sequence length="170" mass="17704">MDVPFPSYPDHLGHWAELIVPIANTLASGTWQEQVQHPSLSSPLHLEGGSEAARVKGGGAAGGGRPTEGVVQVGEAAKGARLGQVLALNFNKHISSWFQATLEAAIQLDRGGAQLSGLGFIDWASLEEGTDTAIATVGDVARGAPGAASAAERRALWTLEGWRVSAWNSE</sequence>
<evidence type="ECO:0000313" key="2">
    <source>
        <dbReference type="Proteomes" id="UP000485058"/>
    </source>
</evidence>
<evidence type="ECO:0000313" key="1">
    <source>
        <dbReference type="EMBL" id="GFH08708.1"/>
    </source>
</evidence>
<dbReference type="EMBL" id="BLLF01000179">
    <property type="protein sequence ID" value="GFH08708.1"/>
    <property type="molecule type" value="Genomic_DNA"/>
</dbReference>
<protein>
    <submittedName>
        <fullName evidence="1">Uncharacterized protein</fullName>
    </submittedName>
</protein>
<organism evidence="1 2">
    <name type="scientific">Haematococcus lacustris</name>
    <name type="common">Green alga</name>
    <name type="synonym">Haematococcus pluvialis</name>
    <dbReference type="NCBI Taxonomy" id="44745"/>
    <lineage>
        <taxon>Eukaryota</taxon>
        <taxon>Viridiplantae</taxon>
        <taxon>Chlorophyta</taxon>
        <taxon>core chlorophytes</taxon>
        <taxon>Chlorophyceae</taxon>
        <taxon>CS clade</taxon>
        <taxon>Chlamydomonadales</taxon>
        <taxon>Haematococcaceae</taxon>
        <taxon>Haematococcus</taxon>
    </lineage>
</organism>
<accession>A0A699YL72</accession>
<proteinExistence type="predicted"/>
<keyword evidence="2" id="KW-1185">Reference proteome</keyword>
<comment type="caution">
    <text evidence="1">The sequence shown here is derived from an EMBL/GenBank/DDBJ whole genome shotgun (WGS) entry which is preliminary data.</text>
</comment>
<reference evidence="1 2" key="1">
    <citation type="submission" date="2020-02" db="EMBL/GenBank/DDBJ databases">
        <title>Draft genome sequence of Haematococcus lacustris strain NIES-144.</title>
        <authorList>
            <person name="Morimoto D."/>
            <person name="Nakagawa S."/>
            <person name="Yoshida T."/>
            <person name="Sawayama S."/>
        </authorList>
    </citation>
    <scope>NUCLEOTIDE SEQUENCE [LARGE SCALE GENOMIC DNA]</scope>
    <source>
        <strain evidence="1 2">NIES-144</strain>
    </source>
</reference>
<name>A0A699YL72_HAELA</name>